<dbReference type="Proteomes" id="UP001374803">
    <property type="component" value="Chromosome"/>
</dbReference>
<accession>A0ABZ2LAI4</accession>
<feature type="compositionally biased region" description="Low complexity" evidence="1">
    <location>
        <begin position="49"/>
        <end position="83"/>
    </location>
</feature>
<feature type="chain" id="PRO_5046763816" evidence="2">
    <location>
        <begin position="28"/>
        <end position="83"/>
    </location>
</feature>
<reference evidence="3" key="1">
    <citation type="submission" date="2021-12" db="EMBL/GenBank/DDBJ databases">
        <title>Discovery of the Pendulisporaceae a myxobacterial family with distinct sporulation behavior and unique specialized metabolism.</title>
        <authorList>
            <person name="Garcia R."/>
            <person name="Popoff A."/>
            <person name="Bader C.D."/>
            <person name="Loehr J."/>
            <person name="Walesch S."/>
            <person name="Walt C."/>
            <person name="Boldt J."/>
            <person name="Bunk B."/>
            <person name="Haeckl F.J.F.P.J."/>
            <person name="Gunesch A.P."/>
            <person name="Birkelbach J."/>
            <person name="Nuebel U."/>
            <person name="Pietschmann T."/>
            <person name="Bach T."/>
            <person name="Mueller R."/>
        </authorList>
    </citation>
    <scope>NUCLEOTIDE SEQUENCE</scope>
    <source>
        <strain evidence="3">MSr11367</strain>
    </source>
</reference>
<gene>
    <name evidence="3" type="ORF">LVJ94_11085</name>
</gene>
<proteinExistence type="predicted"/>
<evidence type="ECO:0000313" key="4">
    <source>
        <dbReference type="Proteomes" id="UP001374803"/>
    </source>
</evidence>
<sequence>MNKMMLKRFALLVPFVAAMIVAGCEIAVDFDRTKIPVDDGGATDTGVQDTSTPTDTGTDTGTDSGNDAGSDAGDAAADADAAG</sequence>
<evidence type="ECO:0000313" key="3">
    <source>
        <dbReference type="EMBL" id="WXB07775.1"/>
    </source>
</evidence>
<organism evidence="3 4">
    <name type="scientific">Pendulispora rubella</name>
    <dbReference type="NCBI Taxonomy" id="2741070"/>
    <lineage>
        <taxon>Bacteria</taxon>
        <taxon>Pseudomonadati</taxon>
        <taxon>Myxococcota</taxon>
        <taxon>Myxococcia</taxon>
        <taxon>Myxococcales</taxon>
        <taxon>Sorangiineae</taxon>
        <taxon>Pendulisporaceae</taxon>
        <taxon>Pendulispora</taxon>
    </lineage>
</organism>
<keyword evidence="2" id="KW-0732">Signal</keyword>
<keyword evidence="4" id="KW-1185">Reference proteome</keyword>
<feature type="signal peptide" evidence="2">
    <location>
        <begin position="1"/>
        <end position="27"/>
    </location>
</feature>
<evidence type="ECO:0000256" key="2">
    <source>
        <dbReference type="SAM" id="SignalP"/>
    </source>
</evidence>
<feature type="region of interest" description="Disordered" evidence="1">
    <location>
        <begin position="34"/>
        <end position="83"/>
    </location>
</feature>
<name>A0ABZ2LAI4_9BACT</name>
<dbReference type="EMBL" id="CP089983">
    <property type="protein sequence ID" value="WXB07775.1"/>
    <property type="molecule type" value="Genomic_DNA"/>
</dbReference>
<dbReference type="PROSITE" id="PS51257">
    <property type="entry name" value="PROKAR_LIPOPROTEIN"/>
    <property type="match status" value="1"/>
</dbReference>
<evidence type="ECO:0000256" key="1">
    <source>
        <dbReference type="SAM" id="MobiDB-lite"/>
    </source>
</evidence>
<protein>
    <submittedName>
        <fullName evidence="3">Uncharacterized protein</fullName>
    </submittedName>
</protein>
<dbReference type="RefSeq" id="WP_394837441.1">
    <property type="nucleotide sequence ID" value="NZ_CP089929.1"/>
</dbReference>